<feature type="transmembrane region" description="Helical" evidence="1">
    <location>
        <begin position="439"/>
        <end position="462"/>
    </location>
</feature>
<protein>
    <submittedName>
        <fullName evidence="2">Uncharacterized protein</fullName>
    </submittedName>
</protein>
<dbReference type="EMBL" id="QGKW02001940">
    <property type="protein sequence ID" value="KAF2556492.1"/>
    <property type="molecule type" value="Genomic_DNA"/>
</dbReference>
<organism evidence="2 3">
    <name type="scientific">Brassica cretica</name>
    <name type="common">Mustard</name>
    <dbReference type="NCBI Taxonomy" id="69181"/>
    <lineage>
        <taxon>Eukaryota</taxon>
        <taxon>Viridiplantae</taxon>
        <taxon>Streptophyta</taxon>
        <taxon>Embryophyta</taxon>
        <taxon>Tracheophyta</taxon>
        <taxon>Spermatophyta</taxon>
        <taxon>Magnoliopsida</taxon>
        <taxon>eudicotyledons</taxon>
        <taxon>Gunneridae</taxon>
        <taxon>Pentapetalae</taxon>
        <taxon>rosids</taxon>
        <taxon>malvids</taxon>
        <taxon>Brassicales</taxon>
        <taxon>Brassicaceae</taxon>
        <taxon>Brassiceae</taxon>
        <taxon>Brassica</taxon>
    </lineage>
</organism>
<evidence type="ECO:0000256" key="1">
    <source>
        <dbReference type="SAM" id="Phobius"/>
    </source>
</evidence>
<evidence type="ECO:0000313" key="3">
    <source>
        <dbReference type="Proteomes" id="UP000712281"/>
    </source>
</evidence>
<proteinExistence type="predicted"/>
<keyword evidence="1" id="KW-1133">Transmembrane helix</keyword>
<comment type="caution">
    <text evidence="2">The sequence shown here is derived from an EMBL/GenBank/DDBJ whole genome shotgun (WGS) entry which is preliminary data.</text>
</comment>
<accession>A0A8S9HJE6</accession>
<dbReference type="PANTHER" id="PTHR34541">
    <property type="entry name" value="OS01G0729900 PROTEIN"/>
    <property type="match status" value="1"/>
</dbReference>
<reference evidence="2" key="1">
    <citation type="submission" date="2019-12" db="EMBL/GenBank/DDBJ databases">
        <title>Genome sequencing and annotation of Brassica cretica.</title>
        <authorList>
            <person name="Studholme D.J."/>
            <person name="Sarris P.F."/>
        </authorList>
    </citation>
    <scope>NUCLEOTIDE SEQUENCE</scope>
    <source>
        <strain evidence="2">PFS-001/15</strain>
        <tissue evidence="2">Leaf</tissue>
    </source>
</reference>
<dbReference type="Proteomes" id="UP000712281">
    <property type="component" value="Unassembled WGS sequence"/>
</dbReference>
<sequence>MSPLVALDLSLGLKKHVGGEIFRSVGQTFDLESPVQHFDDFRDYSFDIINQPINGVAAVLDVGNKIGQAGVDFGSGLNVMVQQFFRRLPIPFLNDDSKLIGKSLRSHRAYVDTKDDLRLAAQRLIDSGFSKTDDSVTLSEEEVADSYLRTGGFLGRSKEKIDISSSYDSRINGMEHSLAARGDIWILEASSSSSTASDGTLSETRLSSRRRRVSVRLETRLSWCIRFPNSFDSDFQILGYLPTIRSNLFRLFHHHFTDFDSEAISLPLGGSALAGDVSLGGSRPLSRWLTGKAIQSSALFPLFFDLRDYSFGIINQTINGVAAVLDVGNKIGQAGVDFGSGLNVMVQQFFRRLPILFLNDDSKLIGKSLRSHRAYVDTKDDLGLAAERLIDSGFSKTDDSVTLSEEEVADSYLRTGGFLGRSKGKIDISSSYDSRINGLFKRFVLCFCFFLLCFEGLGGLGFR</sequence>
<dbReference type="PANTHER" id="PTHR34541:SF2">
    <property type="entry name" value="OS01G0729900 PROTEIN"/>
    <property type="match status" value="1"/>
</dbReference>
<evidence type="ECO:0000313" key="2">
    <source>
        <dbReference type="EMBL" id="KAF2556492.1"/>
    </source>
</evidence>
<name>A0A8S9HJE6_BRACR</name>
<keyword evidence="1" id="KW-0812">Transmembrane</keyword>
<dbReference type="AlphaFoldDB" id="A0A8S9HJE6"/>
<gene>
    <name evidence="2" type="ORF">F2Q68_00013704</name>
</gene>
<keyword evidence="1" id="KW-0472">Membrane</keyword>